<accession>A0A5B6WIQ9</accession>
<dbReference type="AlphaFoldDB" id="A0A5B6WIQ9"/>
<proteinExistence type="predicted"/>
<name>A0A5B6WIQ9_9ROSI</name>
<sequence>MGASYNGFCIRIACDSEEERLDLEIQDLPRDFGVNFKSLATKLNFSTSYHPQIDRQSERVKQILKDML</sequence>
<keyword evidence="2" id="KW-1185">Reference proteome</keyword>
<evidence type="ECO:0000313" key="2">
    <source>
        <dbReference type="Proteomes" id="UP000325315"/>
    </source>
</evidence>
<dbReference type="OrthoDB" id="115950at2759"/>
<protein>
    <submittedName>
        <fullName evidence="1">DNA/RNA polymerase superfamily protein</fullName>
    </submittedName>
</protein>
<dbReference type="EMBL" id="SMMG02000003">
    <property type="protein sequence ID" value="KAA3481056.1"/>
    <property type="molecule type" value="Genomic_DNA"/>
</dbReference>
<reference evidence="2" key="1">
    <citation type="journal article" date="2019" name="Plant Biotechnol. J.">
        <title>Genome sequencing of the Australian wild diploid species Gossypium australe highlights disease resistance and delayed gland morphogenesis.</title>
        <authorList>
            <person name="Cai Y."/>
            <person name="Cai X."/>
            <person name="Wang Q."/>
            <person name="Wang P."/>
            <person name="Zhang Y."/>
            <person name="Cai C."/>
            <person name="Xu Y."/>
            <person name="Wang K."/>
            <person name="Zhou Z."/>
            <person name="Wang C."/>
            <person name="Geng S."/>
            <person name="Li B."/>
            <person name="Dong Q."/>
            <person name="Hou Y."/>
            <person name="Wang H."/>
            <person name="Ai P."/>
            <person name="Liu Z."/>
            <person name="Yi F."/>
            <person name="Sun M."/>
            <person name="An G."/>
            <person name="Cheng J."/>
            <person name="Zhang Y."/>
            <person name="Shi Q."/>
            <person name="Xie Y."/>
            <person name="Shi X."/>
            <person name="Chang Y."/>
            <person name="Huang F."/>
            <person name="Chen Y."/>
            <person name="Hong S."/>
            <person name="Mi L."/>
            <person name="Sun Q."/>
            <person name="Zhang L."/>
            <person name="Zhou B."/>
            <person name="Peng R."/>
            <person name="Zhang X."/>
            <person name="Liu F."/>
        </authorList>
    </citation>
    <scope>NUCLEOTIDE SEQUENCE [LARGE SCALE GENOMIC DNA]</scope>
    <source>
        <strain evidence="2">cv. PA1801</strain>
    </source>
</reference>
<organism evidence="1 2">
    <name type="scientific">Gossypium australe</name>
    <dbReference type="NCBI Taxonomy" id="47621"/>
    <lineage>
        <taxon>Eukaryota</taxon>
        <taxon>Viridiplantae</taxon>
        <taxon>Streptophyta</taxon>
        <taxon>Embryophyta</taxon>
        <taxon>Tracheophyta</taxon>
        <taxon>Spermatophyta</taxon>
        <taxon>Magnoliopsida</taxon>
        <taxon>eudicotyledons</taxon>
        <taxon>Gunneridae</taxon>
        <taxon>Pentapetalae</taxon>
        <taxon>rosids</taxon>
        <taxon>malvids</taxon>
        <taxon>Malvales</taxon>
        <taxon>Malvaceae</taxon>
        <taxon>Malvoideae</taxon>
        <taxon>Gossypium</taxon>
    </lineage>
</organism>
<evidence type="ECO:0000313" key="1">
    <source>
        <dbReference type="EMBL" id="KAA3481056.1"/>
    </source>
</evidence>
<comment type="caution">
    <text evidence="1">The sequence shown here is derived from an EMBL/GenBank/DDBJ whole genome shotgun (WGS) entry which is preliminary data.</text>
</comment>
<dbReference type="Proteomes" id="UP000325315">
    <property type="component" value="Unassembled WGS sequence"/>
</dbReference>
<gene>
    <name evidence="1" type="ORF">EPI10_021452</name>
</gene>